<dbReference type="PIRSF" id="PIRSF036758">
    <property type="entry name" value="Aden_M_ParB"/>
    <property type="match status" value="1"/>
</dbReference>
<dbReference type="InterPro" id="IPR002941">
    <property type="entry name" value="DNA_methylase_N4/N6"/>
</dbReference>
<evidence type="ECO:0000256" key="1">
    <source>
        <dbReference type="ARBA" id="ARBA00006594"/>
    </source>
</evidence>
<dbReference type="STRING" id="321763.SAMN04488692_12116"/>
<dbReference type="PANTHER" id="PTHR33375:SF1">
    <property type="entry name" value="CHROMOSOME-PARTITIONING PROTEIN PARB-RELATED"/>
    <property type="match status" value="1"/>
</dbReference>
<dbReference type="EMBL" id="FNGO01000021">
    <property type="protein sequence ID" value="SDM20164.1"/>
    <property type="molecule type" value="Genomic_DNA"/>
</dbReference>
<dbReference type="Pfam" id="PF01555">
    <property type="entry name" value="N6_N4_Mtase"/>
    <property type="match status" value="1"/>
</dbReference>
<dbReference type="InterPro" id="IPR003115">
    <property type="entry name" value="ParB_N"/>
</dbReference>
<keyword evidence="2 8" id="KW-0489">Methyltransferase</keyword>
<dbReference type="InterPro" id="IPR036086">
    <property type="entry name" value="ParB/Sulfiredoxin_sf"/>
</dbReference>
<dbReference type="InterPro" id="IPR029063">
    <property type="entry name" value="SAM-dependent_MTases_sf"/>
</dbReference>
<dbReference type="SUPFAM" id="SSF53335">
    <property type="entry name" value="S-adenosyl-L-methionine-dependent methyltransferases"/>
    <property type="match status" value="1"/>
</dbReference>
<dbReference type="SMART" id="SM00470">
    <property type="entry name" value="ParB"/>
    <property type="match status" value="1"/>
</dbReference>
<dbReference type="PANTHER" id="PTHR33375">
    <property type="entry name" value="CHROMOSOME-PARTITIONING PROTEIN PARB-RELATED"/>
    <property type="match status" value="1"/>
</dbReference>
<keyword evidence="9" id="KW-1185">Reference proteome</keyword>
<dbReference type="SUPFAM" id="SSF110849">
    <property type="entry name" value="ParB/Sulfiredoxin"/>
    <property type="match status" value="1"/>
</dbReference>
<comment type="similarity">
    <text evidence="1">Belongs to the N(4)/N(6)-methyltransferase family.</text>
</comment>
<dbReference type="GO" id="GO:0003677">
    <property type="term" value="F:DNA binding"/>
    <property type="evidence" value="ECO:0007669"/>
    <property type="project" value="InterPro"/>
</dbReference>
<dbReference type="Gene3D" id="3.90.1530.10">
    <property type="entry name" value="Conserved hypothetical protein from pyrococcus furiosus pfu- 392566-001, ParB domain"/>
    <property type="match status" value="1"/>
</dbReference>
<evidence type="ECO:0000313" key="9">
    <source>
        <dbReference type="Proteomes" id="UP000199476"/>
    </source>
</evidence>
<dbReference type="AlphaFoldDB" id="A0A1G9RAB3"/>
<reference evidence="8 9" key="1">
    <citation type="submission" date="2016-10" db="EMBL/GenBank/DDBJ databases">
        <authorList>
            <person name="de Groot N.N."/>
        </authorList>
    </citation>
    <scope>NUCLEOTIDE SEQUENCE [LARGE SCALE GENOMIC DNA]</scope>
    <source>
        <strain evidence="8 9">SLAS-1</strain>
    </source>
</reference>
<dbReference type="GO" id="GO:0009307">
    <property type="term" value="P:DNA restriction-modification system"/>
    <property type="evidence" value="ECO:0007669"/>
    <property type="project" value="UniProtKB-KW"/>
</dbReference>
<dbReference type="CDD" id="cd16403">
    <property type="entry name" value="ParB_N_like_MT"/>
    <property type="match status" value="1"/>
</dbReference>
<keyword evidence="5" id="KW-0680">Restriction system</keyword>
<dbReference type="OrthoDB" id="9773571at2"/>
<evidence type="ECO:0000313" key="8">
    <source>
        <dbReference type="EMBL" id="SDM20164.1"/>
    </source>
</evidence>
<dbReference type="GO" id="GO:0005694">
    <property type="term" value="C:chromosome"/>
    <property type="evidence" value="ECO:0007669"/>
    <property type="project" value="TreeGrafter"/>
</dbReference>
<evidence type="ECO:0000256" key="3">
    <source>
        <dbReference type="ARBA" id="ARBA00022679"/>
    </source>
</evidence>
<evidence type="ECO:0000256" key="5">
    <source>
        <dbReference type="ARBA" id="ARBA00022747"/>
    </source>
</evidence>
<dbReference type="PROSITE" id="PS00092">
    <property type="entry name" value="N6_MTASE"/>
    <property type="match status" value="1"/>
</dbReference>
<evidence type="ECO:0000256" key="4">
    <source>
        <dbReference type="ARBA" id="ARBA00022691"/>
    </source>
</evidence>
<dbReference type="GO" id="GO:0045881">
    <property type="term" value="P:positive regulation of sporulation resulting in formation of a cellular spore"/>
    <property type="evidence" value="ECO:0007669"/>
    <property type="project" value="TreeGrafter"/>
</dbReference>
<evidence type="ECO:0000256" key="6">
    <source>
        <dbReference type="SAM" id="Coils"/>
    </source>
</evidence>
<protein>
    <submittedName>
        <fullName evidence="8">DNA modification methylase</fullName>
    </submittedName>
</protein>
<name>A0A1G9RAB3_9FIRM</name>
<feature type="domain" description="ParB-like N-terminal" evidence="7">
    <location>
        <begin position="9"/>
        <end position="95"/>
    </location>
</feature>
<dbReference type="InterPro" id="IPR002052">
    <property type="entry name" value="DNA_methylase_N6_adenine_CS"/>
</dbReference>
<proteinExistence type="inferred from homology"/>
<evidence type="ECO:0000259" key="7">
    <source>
        <dbReference type="SMART" id="SM00470"/>
    </source>
</evidence>
<keyword evidence="4" id="KW-0949">S-adenosyl-L-methionine</keyword>
<dbReference type="PRINTS" id="PR00506">
    <property type="entry name" value="D21N6MTFRASE"/>
</dbReference>
<dbReference type="GO" id="GO:0007059">
    <property type="term" value="P:chromosome segregation"/>
    <property type="evidence" value="ECO:0007669"/>
    <property type="project" value="TreeGrafter"/>
</dbReference>
<keyword evidence="3" id="KW-0808">Transferase</keyword>
<feature type="coiled-coil region" evidence="6">
    <location>
        <begin position="89"/>
        <end position="116"/>
    </location>
</feature>
<dbReference type="InterPro" id="IPR015840">
    <property type="entry name" value="DNA_MeTrfase_ParB"/>
</dbReference>
<organism evidence="8 9">
    <name type="scientific">Halarsenatibacter silvermanii</name>
    <dbReference type="NCBI Taxonomy" id="321763"/>
    <lineage>
        <taxon>Bacteria</taxon>
        <taxon>Bacillati</taxon>
        <taxon>Bacillota</taxon>
        <taxon>Clostridia</taxon>
        <taxon>Halanaerobiales</taxon>
        <taxon>Halarsenatibacteraceae</taxon>
        <taxon>Halarsenatibacter</taxon>
    </lineage>
</organism>
<accession>A0A1G9RAB3</accession>
<dbReference type="RefSeq" id="WP_089761323.1">
    <property type="nucleotide sequence ID" value="NZ_FNGO01000021.1"/>
</dbReference>
<dbReference type="InterPro" id="IPR002295">
    <property type="entry name" value="N4/N6-MTase_EcoPI_Mod-like"/>
</dbReference>
<gene>
    <name evidence="8" type="ORF">SAMN04488692_12116</name>
</gene>
<dbReference type="GO" id="GO:0008170">
    <property type="term" value="F:N-methyltransferase activity"/>
    <property type="evidence" value="ECO:0007669"/>
    <property type="project" value="InterPro"/>
</dbReference>
<sequence length="417" mass="47879">MIEIHSDVELVRIEALISYINNPKEHPMKQIEKIASSIKHYGFTQPVVIAEDNEIIIGHGRVQAAKKLGLEEVPAIKRDDLSEAEIRALRIADNKVAESEWNMEQLSEELELLEMDDIPLEDVGFSEEDIEEFDFGGGQEVVEDDFNEEVDKDEPAITEKGDVIELGRHRLMCGDSTEEDEVEKLMNGNKANMVFTDPPYNVNYGNIKHEKFKMRSIENDNMSYEEFKNFCKGFINNIKKFTDGCLYVCHAPNQDGRILGRELDKEFHPSTTIIWYKDVFTLGRGKYQNKYEPIWFGWVKDGTNFVKDRDLTNVWEIERPKSSKEHPTMKPIELVATAINHASNKGQVVLDLFGGSGSTLIAAEQLNRTCYMMELDEHYCDVIIRRYIAYRASQFQEVNIKVNDEQVDTDLYEGAVA</sequence>
<dbReference type="Gene3D" id="3.40.50.150">
    <property type="entry name" value="Vaccinia Virus protein VP39"/>
    <property type="match status" value="1"/>
</dbReference>
<dbReference type="GO" id="GO:0032259">
    <property type="term" value="P:methylation"/>
    <property type="evidence" value="ECO:0007669"/>
    <property type="project" value="UniProtKB-KW"/>
</dbReference>
<dbReference type="Proteomes" id="UP000199476">
    <property type="component" value="Unassembled WGS sequence"/>
</dbReference>
<evidence type="ECO:0000256" key="2">
    <source>
        <dbReference type="ARBA" id="ARBA00022603"/>
    </source>
</evidence>
<keyword evidence="6" id="KW-0175">Coiled coil</keyword>
<dbReference type="InterPro" id="IPR050336">
    <property type="entry name" value="Chromosome_partition/occlusion"/>
</dbReference>
<dbReference type="Pfam" id="PF02195">
    <property type="entry name" value="ParB_N"/>
    <property type="match status" value="1"/>
</dbReference>